<proteinExistence type="predicted"/>
<keyword evidence="2" id="KW-1185">Reference proteome</keyword>
<evidence type="ECO:0000313" key="2">
    <source>
        <dbReference type="Proteomes" id="UP001621706"/>
    </source>
</evidence>
<gene>
    <name evidence="1" type="ORF">V3I07_15105</name>
</gene>
<accession>A0ABW8PD26</accession>
<dbReference type="Proteomes" id="UP001621706">
    <property type="component" value="Unassembled WGS sequence"/>
</dbReference>
<comment type="caution">
    <text evidence="1">The sequence shown here is derived from an EMBL/GenBank/DDBJ whole genome shotgun (WGS) entry which is preliminary data.</text>
</comment>
<organism evidence="1 2">
    <name type="scientific">Flavobacterium oreochromis</name>
    <dbReference type="NCBI Taxonomy" id="2906078"/>
    <lineage>
        <taxon>Bacteria</taxon>
        <taxon>Pseudomonadati</taxon>
        <taxon>Bacteroidota</taxon>
        <taxon>Flavobacteriia</taxon>
        <taxon>Flavobacteriales</taxon>
        <taxon>Flavobacteriaceae</taxon>
        <taxon>Flavobacterium</taxon>
    </lineage>
</organism>
<reference evidence="1 2" key="1">
    <citation type="submission" date="2024-02" db="EMBL/GenBank/DDBJ databases">
        <title>Comparative Genomic Analysis of Flavobacterium Species Causing Columnaris Disease of Freshwater Fish in Thailand: Insights into Virulence and Resistance Mechanisms.</title>
        <authorList>
            <person name="Nguyen D."/>
            <person name="Chokmangmeepisarn P."/>
            <person name="Khianchaikhan K."/>
            <person name="Morishita M."/>
            <person name="Bunnoy A."/>
            <person name="Rodkhum C."/>
        </authorList>
    </citation>
    <scope>NUCLEOTIDE SEQUENCE [LARGE SCALE GENOMIC DNA]</scope>
    <source>
        <strain evidence="1 2">CNRT2201</strain>
    </source>
</reference>
<evidence type="ECO:0000313" key="1">
    <source>
        <dbReference type="EMBL" id="MFK7002206.1"/>
    </source>
</evidence>
<protein>
    <submittedName>
        <fullName evidence="1">IS110 family transposase</fullName>
    </submittedName>
</protein>
<feature type="non-terminal residue" evidence="1">
    <location>
        <position position="1"/>
    </location>
</feature>
<dbReference type="EMBL" id="JAZGZP010000048">
    <property type="protein sequence ID" value="MFK7002206.1"/>
    <property type="molecule type" value="Genomic_DNA"/>
</dbReference>
<sequence>ALSCISAKGELKEYFERKVAEGKNKMLVINNIRNKLIHRICACVRDNKLYERKVA</sequence>
<name>A0ABW8PD26_9FLAO</name>